<organism evidence="2 3">
    <name type="scientific">Pararhodobacter oceanensis</name>
    <dbReference type="NCBI Taxonomy" id="2172121"/>
    <lineage>
        <taxon>Bacteria</taxon>
        <taxon>Pseudomonadati</taxon>
        <taxon>Pseudomonadota</taxon>
        <taxon>Alphaproteobacteria</taxon>
        <taxon>Rhodobacterales</taxon>
        <taxon>Paracoccaceae</taxon>
        <taxon>Pararhodobacter</taxon>
    </lineage>
</organism>
<dbReference type="InterPro" id="IPR003462">
    <property type="entry name" value="ODC_Mu_crystall"/>
</dbReference>
<sequence length="324" mass="33733">MIVISAEHVQQHLPMAQAIDLVTATMIDVAEGRAILPLRNVIEIGGDNRIGIMPGALSAGGLYGVKILSLFPGNPAKGLSSHIGAVVLFDPETGAPTAMVNADMITAIRTSAASAAATRALARADATRLSVIGTSEQAEFHIEAIAQVRPIAEVHIAGRSHAKAEGFAARMAERFPALTFHAAPSIQEAALRADILCTVTSATESILPADWVQPGTHVNAVGASVPFWQEIDSALIARAVTFVDYMPSALAQAKDVIDGLAKGLFDQAHLRGEIGTLFAGQVVGRSSDGEITLYRSLGVAAQDLACADHVQKAARAAGAQDQQL</sequence>
<dbReference type="Proteomes" id="UP000245911">
    <property type="component" value="Unassembled WGS sequence"/>
</dbReference>
<proteinExistence type="inferred from homology"/>
<dbReference type="RefSeq" id="WP_116558921.1">
    <property type="nucleotide sequence ID" value="NZ_QDKM01000005.1"/>
</dbReference>
<evidence type="ECO:0000256" key="1">
    <source>
        <dbReference type="ARBA" id="ARBA00008903"/>
    </source>
</evidence>
<dbReference type="GO" id="GO:0005737">
    <property type="term" value="C:cytoplasm"/>
    <property type="evidence" value="ECO:0007669"/>
    <property type="project" value="TreeGrafter"/>
</dbReference>
<name>A0A2T8HSQ1_9RHOB</name>
<dbReference type="PANTHER" id="PTHR13812:SF19">
    <property type="entry name" value="KETIMINE REDUCTASE MU-CRYSTALLIN"/>
    <property type="match status" value="1"/>
</dbReference>
<protein>
    <submittedName>
        <fullName evidence="2">Ornithine cyclodeaminase</fullName>
    </submittedName>
</protein>
<dbReference type="FunFam" id="3.40.50.720:FF:000311">
    <property type="entry name" value="Ornithine cyclodeaminase"/>
    <property type="match status" value="1"/>
</dbReference>
<dbReference type="OrthoDB" id="9785971at2"/>
<dbReference type="EMBL" id="QDKM01000005">
    <property type="protein sequence ID" value="PVH28469.1"/>
    <property type="molecule type" value="Genomic_DNA"/>
</dbReference>
<accession>A0A2T8HSQ1</accession>
<dbReference type="PANTHER" id="PTHR13812">
    <property type="entry name" value="KETIMINE REDUCTASE MU-CRYSTALLIN"/>
    <property type="match status" value="1"/>
</dbReference>
<dbReference type="GO" id="GO:0016491">
    <property type="term" value="F:oxidoreductase activity"/>
    <property type="evidence" value="ECO:0007669"/>
    <property type="project" value="UniProtKB-ARBA"/>
</dbReference>
<evidence type="ECO:0000313" key="2">
    <source>
        <dbReference type="EMBL" id="PVH28469.1"/>
    </source>
</evidence>
<keyword evidence="3" id="KW-1185">Reference proteome</keyword>
<reference evidence="2 3" key="1">
    <citation type="submission" date="2018-04" db="EMBL/GenBank/DDBJ databases">
        <title>Pararhodobacter oceanense sp. nov., isolated from marine intertidal sediment.</title>
        <authorList>
            <person name="Wang X.-L."/>
            <person name="Du Z.-J."/>
        </authorList>
    </citation>
    <scope>NUCLEOTIDE SEQUENCE [LARGE SCALE GENOMIC DNA]</scope>
    <source>
        <strain evidence="2 3">AM505</strain>
    </source>
</reference>
<dbReference type="Pfam" id="PF02423">
    <property type="entry name" value="OCD_Mu_crystall"/>
    <property type="match status" value="1"/>
</dbReference>
<dbReference type="InterPro" id="IPR036291">
    <property type="entry name" value="NAD(P)-bd_dom_sf"/>
</dbReference>
<dbReference type="SUPFAM" id="SSF51735">
    <property type="entry name" value="NAD(P)-binding Rossmann-fold domains"/>
    <property type="match status" value="1"/>
</dbReference>
<comment type="caution">
    <text evidence="2">The sequence shown here is derived from an EMBL/GenBank/DDBJ whole genome shotgun (WGS) entry which is preliminary data.</text>
</comment>
<dbReference type="Gene3D" id="3.30.1780.10">
    <property type="entry name" value="ornithine cyclodeaminase, domain 1"/>
    <property type="match status" value="1"/>
</dbReference>
<dbReference type="PIRSF" id="PIRSF001439">
    <property type="entry name" value="CryM"/>
    <property type="match status" value="1"/>
</dbReference>
<gene>
    <name evidence="2" type="ORF">DDE20_12930</name>
</gene>
<evidence type="ECO:0000313" key="3">
    <source>
        <dbReference type="Proteomes" id="UP000245911"/>
    </source>
</evidence>
<dbReference type="AlphaFoldDB" id="A0A2T8HSQ1"/>
<dbReference type="Gene3D" id="3.40.50.720">
    <property type="entry name" value="NAD(P)-binding Rossmann-like Domain"/>
    <property type="match status" value="1"/>
</dbReference>
<dbReference type="GO" id="GO:0019752">
    <property type="term" value="P:carboxylic acid metabolic process"/>
    <property type="evidence" value="ECO:0007669"/>
    <property type="project" value="UniProtKB-ARBA"/>
</dbReference>
<comment type="similarity">
    <text evidence="1">Belongs to the ornithine cyclodeaminase/mu-crystallin family.</text>
</comment>
<dbReference type="InterPro" id="IPR023401">
    <property type="entry name" value="ODC_N"/>
</dbReference>